<dbReference type="Proteomes" id="UP000199153">
    <property type="component" value="Unassembled WGS sequence"/>
</dbReference>
<accession>A0A1I5B5Z1</accession>
<evidence type="ECO:0000313" key="2">
    <source>
        <dbReference type="Proteomes" id="UP000199153"/>
    </source>
</evidence>
<dbReference type="EMBL" id="FOVL01000013">
    <property type="protein sequence ID" value="SFN70113.1"/>
    <property type="molecule type" value="Genomic_DNA"/>
</dbReference>
<reference evidence="1 2" key="1">
    <citation type="submission" date="2016-10" db="EMBL/GenBank/DDBJ databases">
        <authorList>
            <person name="de Groot N.N."/>
        </authorList>
    </citation>
    <scope>NUCLEOTIDE SEQUENCE [LARGE SCALE GENOMIC DNA]</scope>
    <source>
        <strain evidence="1 2">DSM 17794</strain>
    </source>
</reference>
<organism evidence="1 2">
    <name type="scientific">Salegentibacter flavus</name>
    <dbReference type="NCBI Taxonomy" id="287099"/>
    <lineage>
        <taxon>Bacteria</taxon>
        <taxon>Pseudomonadati</taxon>
        <taxon>Bacteroidota</taxon>
        <taxon>Flavobacteriia</taxon>
        <taxon>Flavobacteriales</taxon>
        <taxon>Flavobacteriaceae</taxon>
        <taxon>Salegentibacter</taxon>
    </lineage>
</organism>
<dbReference type="AlphaFoldDB" id="A0A1I5B5Z1"/>
<name>A0A1I5B5Z1_9FLAO</name>
<proteinExistence type="predicted"/>
<gene>
    <name evidence="1" type="ORF">SAMN05660413_02199</name>
</gene>
<evidence type="ECO:0000313" key="1">
    <source>
        <dbReference type="EMBL" id="SFN70113.1"/>
    </source>
</evidence>
<protein>
    <recommendedName>
        <fullName evidence="3">Peptidase M56 domain-containing protein</fullName>
    </recommendedName>
</protein>
<evidence type="ECO:0008006" key="3">
    <source>
        <dbReference type="Google" id="ProtNLM"/>
    </source>
</evidence>
<dbReference type="STRING" id="287099.SAMN05660413_02199"/>
<keyword evidence="2" id="KW-1185">Reference proteome</keyword>
<sequence length="106" mass="13450">MIVNKYLLGKQFKGVSIWPFVILRTRELKDDQYFINHEKIHLRQQIELFILPFYIWYLLEYFYRLFQYKDTFLAYKNISFEREAYTQEMKEDYLSERKFWAFLQFL</sequence>